<sequence length="395" mass="44738">MLPSELLHYTVRGGRATPRFTRPEKGLPWAEGVLRVIGEHLSRRRGELEEALLALEGDSPDYSLVRGLAHLALNEATFEVRSLVEPEFLRRKAFTLAAGRGYGEREALAVLGELGEEFKLEGEVLRDALYADLPENHVLVSVPDLTPRGLLERYNLAQAQGLLYYATELVVQAHRNTSGQYKRLFRYLKFYRLMWVVEGDLDSGYRVHVDGPSSLFAQTRRYGVQMAALLPALLHVSRWELLARLNLHGQEVEYALSSRNNLVSHYPKPPEFDSMLEATFARRWEKLGSEWALEREVEVVDLKGTVFLPDFALRHPGGRTVYVEIVGFWHPEYLRRKFEKVRKAGLDNLVLAVSERLKVSRDDLEGILGPVVWFKGQLEPKAVLGVLEEMGGGGP</sequence>
<dbReference type="Gene3D" id="3.40.91.30">
    <property type="match status" value="1"/>
</dbReference>
<evidence type="ECO:0000313" key="2">
    <source>
        <dbReference type="Proteomes" id="UP000265715"/>
    </source>
</evidence>
<dbReference type="InterPro" id="IPR008508">
    <property type="entry name" value="Bax1"/>
</dbReference>
<reference evidence="1 2" key="1">
    <citation type="submission" date="2018-08" db="EMBL/GenBank/DDBJ databases">
        <title>Meiothermus terrae DSM 26712 genome sequencing project.</title>
        <authorList>
            <person name="Da Costa M.S."/>
            <person name="Albuquerque L."/>
            <person name="Raposo P."/>
            <person name="Froufe H.J.C."/>
            <person name="Barroso C.S."/>
            <person name="Egas C."/>
        </authorList>
    </citation>
    <scope>NUCLEOTIDE SEQUENCE [LARGE SCALE GENOMIC DNA]</scope>
    <source>
        <strain evidence="1 2">DSM 26712</strain>
    </source>
</reference>
<organism evidence="1 2">
    <name type="scientific">Calidithermus terrae</name>
    <dbReference type="NCBI Taxonomy" id="1408545"/>
    <lineage>
        <taxon>Bacteria</taxon>
        <taxon>Thermotogati</taxon>
        <taxon>Deinococcota</taxon>
        <taxon>Deinococci</taxon>
        <taxon>Thermales</taxon>
        <taxon>Thermaceae</taxon>
        <taxon>Calidithermus</taxon>
    </lineage>
</organism>
<evidence type="ECO:0008006" key="3">
    <source>
        <dbReference type="Google" id="ProtNLM"/>
    </source>
</evidence>
<dbReference type="EMBL" id="QXDL01000001">
    <property type="protein sequence ID" value="RIH90951.1"/>
    <property type="molecule type" value="Genomic_DNA"/>
</dbReference>
<keyword evidence="2" id="KW-1185">Reference proteome</keyword>
<comment type="caution">
    <text evidence="1">The sequence shown here is derived from an EMBL/GenBank/DDBJ whole genome shotgun (WGS) entry which is preliminary data.</text>
</comment>
<protein>
    <recommendedName>
        <fullName evidence="3">DUF790 family protein</fullName>
    </recommendedName>
</protein>
<dbReference type="RefSeq" id="WP_119313315.1">
    <property type="nucleotide sequence ID" value="NZ_QXDL01000001.1"/>
</dbReference>
<dbReference type="PANTHER" id="PTHR39640:SF1">
    <property type="entry name" value="DUF790 FAMILY PROTEIN"/>
    <property type="match status" value="1"/>
</dbReference>
<gene>
    <name evidence="1" type="ORF">Mterra_00029</name>
</gene>
<proteinExistence type="predicted"/>
<accession>A0A399F8I9</accession>
<name>A0A399F8I9_9DEIN</name>
<dbReference type="OrthoDB" id="5292613at2"/>
<dbReference type="PIRSF" id="PIRSF019435">
    <property type="entry name" value="UCP019435"/>
    <property type="match status" value="1"/>
</dbReference>
<dbReference type="Proteomes" id="UP000265715">
    <property type="component" value="Unassembled WGS sequence"/>
</dbReference>
<dbReference type="AlphaFoldDB" id="A0A399F8I9"/>
<evidence type="ECO:0000313" key="1">
    <source>
        <dbReference type="EMBL" id="RIH90951.1"/>
    </source>
</evidence>
<dbReference type="Pfam" id="PF05626">
    <property type="entry name" value="DUF790"/>
    <property type="match status" value="1"/>
</dbReference>
<dbReference type="PANTHER" id="PTHR39640">
    <property type="entry name" value="VNG6129C"/>
    <property type="match status" value="1"/>
</dbReference>